<gene>
    <name evidence="1" type="ORF">WAK64_02020</name>
</gene>
<name>A0ABU8H960_9BACI</name>
<reference evidence="1 2" key="1">
    <citation type="journal article" date="2018" name="J. Microbiol.">
        <title>Bacillus spongiae sp. nov., isolated from sponge of Jeju Island.</title>
        <authorList>
            <person name="Lee G.E."/>
            <person name="Im W.T."/>
            <person name="Park J.S."/>
        </authorList>
    </citation>
    <scope>NUCLEOTIDE SEQUENCE [LARGE SCALE GENOMIC DNA]</scope>
    <source>
        <strain evidence="1 2">135PIL107-10</strain>
    </source>
</reference>
<organism evidence="1 2">
    <name type="scientific">Bacillus spongiae</name>
    <dbReference type="NCBI Taxonomy" id="2683610"/>
    <lineage>
        <taxon>Bacteria</taxon>
        <taxon>Bacillati</taxon>
        <taxon>Bacillota</taxon>
        <taxon>Bacilli</taxon>
        <taxon>Bacillales</taxon>
        <taxon>Bacillaceae</taxon>
        <taxon>Bacillus</taxon>
    </lineage>
</organism>
<keyword evidence="2" id="KW-1185">Reference proteome</keyword>
<proteinExistence type="predicted"/>
<comment type="caution">
    <text evidence="1">The sequence shown here is derived from an EMBL/GenBank/DDBJ whole genome shotgun (WGS) entry which is preliminary data.</text>
</comment>
<evidence type="ECO:0008006" key="3">
    <source>
        <dbReference type="Google" id="ProtNLM"/>
    </source>
</evidence>
<dbReference type="Proteomes" id="UP001312865">
    <property type="component" value="Unassembled WGS sequence"/>
</dbReference>
<protein>
    <recommendedName>
        <fullName evidence="3">DUF2802 domain-containing protein</fullName>
    </recommendedName>
</protein>
<accession>A0ABU8H960</accession>
<evidence type="ECO:0000313" key="2">
    <source>
        <dbReference type="Proteomes" id="UP001312865"/>
    </source>
</evidence>
<dbReference type="EMBL" id="JBBAXC010000001">
    <property type="protein sequence ID" value="MEI5905843.1"/>
    <property type="molecule type" value="Genomic_DNA"/>
</dbReference>
<sequence>MTTLIVILFSLSILLFTLSFFLKDPLKQMERDVEEVSINVLQEQYKLKKRISILEEELMLSSEPRNVSSIENDSVHEVVKNQVFSLHSQGLTIEQIAKQSALPLEKVQQLLATTTTN</sequence>
<dbReference type="RefSeq" id="WP_336585246.1">
    <property type="nucleotide sequence ID" value="NZ_JBBAXC010000001.1"/>
</dbReference>
<evidence type="ECO:0000313" key="1">
    <source>
        <dbReference type="EMBL" id="MEI5905843.1"/>
    </source>
</evidence>